<dbReference type="Proteomes" id="UP001603857">
    <property type="component" value="Unassembled WGS sequence"/>
</dbReference>
<dbReference type="EMBL" id="JBGMDY010000007">
    <property type="protein sequence ID" value="KAL2327884.1"/>
    <property type="molecule type" value="Genomic_DNA"/>
</dbReference>
<comment type="caution">
    <text evidence="3">The sequence shown here is derived from an EMBL/GenBank/DDBJ whole genome shotgun (WGS) entry which is preliminary data.</text>
</comment>
<dbReference type="AlphaFoldDB" id="A0ABD1LWJ7"/>
<evidence type="ECO:0000313" key="4">
    <source>
        <dbReference type="Proteomes" id="UP001603857"/>
    </source>
</evidence>
<evidence type="ECO:0000256" key="1">
    <source>
        <dbReference type="RuleBase" id="RU000384"/>
    </source>
</evidence>
<evidence type="ECO:0000259" key="2">
    <source>
        <dbReference type="Pfam" id="PF00120"/>
    </source>
</evidence>
<dbReference type="InterPro" id="IPR014746">
    <property type="entry name" value="Gln_synth/guanido_kin_cat_dom"/>
</dbReference>
<sequence>MQVLRFSSYDLGSGAHVHLSLWKNGKNVFMSSNRSSKYGISHVGKEFITWSSTSFSFKFGNHSTTP</sequence>
<organism evidence="3 4">
    <name type="scientific">Flemingia macrophylla</name>
    <dbReference type="NCBI Taxonomy" id="520843"/>
    <lineage>
        <taxon>Eukaryota</taxon>
        <taxon>Viridiplantae</taxon>
        <taxon>Streptophyta</taxon>
        <taxon>Embryophyta</taxon>
        <taxon>Tracheophyta</taxon>
        <taxon>Spermatophyta</taxon>
        <taxon>Magnoliopsida</taxon>
        <taxon>eudicotyledons</taxon>
        <taxon>Gunneridae</taxon>
        <taxon>Pentapetalae</taxon>
        <taxon>rosids</taxon>
        <taxon>fabids</taxon>
        <taxon>Fabales</taxon>
        <taxon>Fabaceae</taxon>
        <taxon>Papilionoideae</taxon>
        <taxon>50 kb inversion clade</taxon>
        <taxon>NPAAA clade</taxon>
        <taxon>indigoferoid/millettioid clade</taxon>
        <taxon>Phaseoleae</taxon>
        <taxon>Flemingia</taxon>
    </lineage>
</organism>
<dbReference type="SUPFAM" id="SSF55931">
    <property type="entry name" value="Glutamine synthetase/guanido kinase"/>
    <property type="match status" value="1"/>
</dbReference>
<reference evidence="3 4" key="1">
    <citation type="submission" date="2024-08" db="EMBL/GenBank/DDBJ databases">
        <title>Insights into the chromosomal genome structure of Flemingia macrophylla.</title>
        <authorList>
            <person name="Ding Y."/>
            <person name="Zhao Y."/>
            <person name="Bi W."/>
            <person name="Wu M."/>
            <person name="Zhao G."/>
            <person name="Gong Y."/>
            <person name="Li W."/>
            <person name="Zhang P."/>
        </authorList>
    </citation>
    <scope>NUCLEOTIDE SEQUENCE [LARGE SCALE GENOMIC DNA]</scope>
    <source>
        <strain evidence="3">DYQJB</strain>
        <tissue evidence="3">Leaf</tissue>
    </source>
</reference>
<gene>
    <name evidence="3" type="ORF">Fmac_021311</name>
</gene>
<feature type="domain" description="GS catalytic" evidence="2">
    <location>
        <begin position="10"/>
        <end position="48"/>
    </location>
</feature>
<name>A0ABD1LWJ7_9FABA</name>
<comment type="similarity">
    <text evidence="1">Belongs to the glutamine synthetase family.</text>
</comment>
<keyword evidence="4" id="KW-1185">Reference proteome</keyword>
<dbReference type="Gene3D" id="3.30.590.10">
    <property type="entry name" value="Glutamine synthetase/guanido kinase, catalytic domain"/>
    <property type="match status" value="1"/>
</dbReference>
<dbReference type="InterPro" id="IPR008146">
    <property type="entry name" value="Gln_synth_cat_dom"/>
</dbReference>
<dbReference type="Pfam" id="PF00120">
    <property type="entry name" value="Gln-synt_C"/>
    <property type="match status" value="1"/>
</dbReference>
<evidence type="ECO:0000313" key="3">
    <source>
        <dbReference type="EMBL" id="KAL2327884.1"/>
    </source>
</evidence>
<protein>
    <recommendedName>
        <fullName evidence="2">GS catalytic domain-containing protein</fullName>
    </recommendedName>
</protein>
<proteinExistence type="inferred from homology"/>
<accession>A0ABD1LWJ7</accession>